<sequence length="81" mass="9216">NAFPAPHFLSSTETYEKYERSHNRDSGHMPVSASGVTPVTYLNEYKVVTRTPVPPEEVMVPLPKEQIISKQNMQPFIKKQS</sequence>
<protein>
    <recommendedName>
        <fullName evidence="3">Zasp-like motif domain-containing protein</fullName>
    </recommendedName>
</protein>
<dbReference type="AlphaFoldDB" id="A0A498SSW1"/>
<evidence type="ECO:0000313" key="1">
    <source>
        <dbReference type="EMBL" id="VBB35402.1"/>
    </source>
</evidence>
<dbReference type="STRING" id="6277.A0A498SSW1"/>
<proteinExistence type="predicted"/>
<feature type="non-terminal residue" evidence="1">
    <location>
        <position position="1"/>
    </location>
</feature>
<dbReference type="OrthoDB" id="5788260at2759"/>
<dbReference type="EMBL" id="UPTC01005833">
    <property type="protein sequence ID" value="VBB35402.1"/>
    <property type="molecule type" value="Genomic_DNA"/>
</dbReference>
<gene>
    <name evidence="1" type="ORF">NAV_LOCUS10193</name>
</gene>
<dbReference type="Proteomes" id="UP000276991">
    <property type="component" value="Unassembled WGS sequence"/>
</dbReference>
<evidence type="ECO:0000313" key="2">
    <source>
        <dbReference type="Proteomes" id="UP000276991"/>
    </source>
</evidence>
<accession>A0A498SSW1</accession>
<organism evidence="1 2">
    <name type="scientific">Acanthocheilonema viteae</name>
    <name type="common">Filarial nematode worm</name>
    <name type="synonym">Dipetalonema viteae</name>
    <dbReference type="NCBI Taxonomy" id="6277"/>
    <lineage>
        <taxon>Eukaryota</taxon>
        <taxon>Metazoa</taxon>
        <taxon>Ecdysozoa</taxon>
        <taxon>Nematoda</taxon>
        <taxon>Chromadorea</taxon>
        <taxon>Rhabditida</taxon>
        <taxon>Spirurina</taxon>
        <taxon>Spiruromorpha</taxon>
        <taxon>Filarioidea</taxon>
        <taxon>Onchocercidae</taxon>
        <taxon>Acanthocheilonema</taxon>
    </lineage>
</organism>
<reference evidence="1 2" key="1">
    <citation type="submission" date="2018-08" db="EMBL/GenBank/DDBJ databases">
        <authorList>
            <person name="Laetsch R D."/>
            <person name="Stevens L."/>
            <person name="Kumar S."/>
            <person name="Blaxter L. M."/>
        </authorList>
    </citation>
    <scope>NUCLEOTIDE SEQUENCE [LARGE SCALE GENOMIC DNA]</scope>
</reference>
<keyword evidence="2" id="KW-1185">Reference proteome</keyword>
<evidence type="ECO:0008006" key="3">
    <source>
        <dbReference type="Google" id="ProtNLM"/>
    </source>
</evidence>
<name>A0A498SSW1_ACAVI</name>